<dbReference type="Gene3D" id="2.130.10.130">
    <property type="entry name" value="Integrin alpha, N-terminal"/>
    <property type="match status" value="1"/>
</dbReference>
<dbReference type="SUPFAM" id="SSF69318">
    <property type="entry name" value="Integrin alpha N-terminal domain"/>
    <property type="match status" value="1"/>
</dbReference>
<sequence>GQTVSFTPVISDPDKPNDTLVTQLISAPDGATMNDEGVMTWTAPEDTLFSSQEYYFSFSTPGEDSEQGAIVTEKVRVTTNKALPIARSGIEVPSGQRNIVIADFDGDNKNDILTTDNNWRIMLLEQQNEEAKQKWLYPYRLPTNGKVVQIAAANTDADSESEIIVITESGVSLINDLNSEAVSVFTSETKISAGTVQDIDGDGISEIALLHGGATSLSVFSLKDTTKMLFETAVNDTRTVHFANLDDDNQLELILNSGLIYDTKDWQIQWAMGTTFYSGLMTTGDFNGDGSQELAGIGDGLALYSLETKSLLATHSGGNCTITVANLDNDA</sequence>
<reference evidence="2" key="2">
    <citation type="submission" date="2019-06" db="EMBL/GenBank/DDBJ databases">
        <title>Co-occurence of chitin degradation, pigmentation and bioactivity in marine Pseudoalteromonas.</title>
        <authorList>
            <person name="Sonnenschein E.C."/>
            <person name="Bech P.K."/>
        </authorList>
    </citation>
    <scope>NUCLEOTIDE SEQUENCE [LARGE SCALE GENOMIC DNA]</scope>
    <source>
        <strain evidence="2">S2676</strain>
    </source>
</reference>
<feature type="non-terminal residue" evidence="1">
    <location>
        <position position="1"/>
    </location>
</feature>
<evidence type="ECO:0000313" key="1">
    <source>
        <dbReference type="EMBL" id="TMP23832.1"/>
    </source>
</evidence>
<evidence type="ECO:0000313" key="2">
    <source>
        <dbReference type="Proteomes" id="UP000310249"/>
    </source>
</evidence>
<protein>
    <recommendedName>
        <fullName evidence="3">VCBS repeat-containing protein</fullName>
    </recommendedName>
</protein>
<feature type="non-terminal residue" evidence="1">
    <location>
        <position position="331"/>
    </location>
</feature>
<evidence type="ECO:0008006" key="3">
    <source>
        <dbReference type="Google" id="ProtNLM"/>
    </source>
</evidence>
<dbReference type="InterPro" id="IPR028994">
    <property type="entry name" value="Integrin_alpha_N"/>
</dbReference>
<name>A0A5S3WG78_9GAMM</name>
<gene>
    <name evidence="1" type="ORF">CWB99_22935</name>
</gene>
<organism evidence="1 2">
    <name type="scientific">Pseudoalteromonas rubra</name>
    <dbReference type="NCBI Taxonomy" id="43658"/>
    <lineage>
        <taxon>Bacteria</taxon>
        <taxon>Pseudomonadati</taxon>
        <taxon>Pseudomonadota</taxon>
        <taxon>Gammaproteobacteria</taxon>
        <taxon>Alteromonadales</taxon>
        <taxon>Pseudoalteromonadaceae</taxon>
        <taxon>Pseudoalteromonas</taxon>
    </lineage>
</organism>
<accession>A0A5S3WG78</accession>
<dbReference type="EMBL" id="PNCI01000082">
    <property type="protein sequence ID" value="TMP23832.1"/>
    <property type="molecule type" value="Genomic_DNA"/>
</dbReference>
<comment type="caution">
    <text evidence="1">The sequence shown here is derived from an EMBL/GenBank/DDBJ whole genome shotgun (WGS) entry which is preliminary data.</text>
</comment>
<dbReference type="AlphaFoldDB" id="A0A5S3WG78"/>
<reference evidence="1 2" key="1">
    <citation type="submission" date="2018-01" db="EMBL/GenBank/DDBJ databases">
        <authorList>
            <person name="Paulsen S."/>
            <person name="Gram L.K."/>
        </authorList>
    </citation>
    <scope>NUCLEOTIDE SEQUENCE [LARGE SCALE GENOMIC DNA]</scope>
    <source>
        <strain evidence="1 2">S2676</strain>
    </source>
</reference>
<proteinExistence type="predicted"/>
<dbReference type="Proteomes" id="UP000310249">
    <property type="component" value="Unassembled WGS sequence"/>
</dbReference>